<evidence type="ECO:0000313" key="9">
    <source>
        <dbReference type="EMBL" id="CEL10265.1"/>
    </source>
</evidence>
<evidence type="ECO:0000256" key="2">
    <source>
        <dbReference type="ARBA" id="ARBA00022692"/>
    </source>
</evidence>
<proteinExistence type="inferred from homology"/>
<feature type="region of interest" description="Disordered" evidence="6">
    <location>
        <begin position="328"/>
        <end position="363"/>
    </location>
</feature>
<accession>A0A0U5CHL0</accession>
<gene>
    <name evidence="9" type="ORF">ASPCAL13387</name>
</gene>
<feature type="transmembrane region" description="Helical" evidence="7">
    <location>
        <begin position="172"/>
        <end position="199"/>
    </location>
</feature>
<evidence type="ECO:0000256" key="3">
    <source>
        <dbReference type="ARBA" id="ARBA00022989"/>
    </source>
</evidence>
<dbReference type="InterPro" id="IPR052337">
    <property type="entry name" value="SAT4-like"/>
</dbReference>
<feature type="transmembrane region" description="Helical" evidence="7">
    <location>
        <begin position="47"/>
        <end position="70"/>
    </location>
</feature>
<dbReference type="STRING" id="454130.A0A0U5CHL0"/>
<evidence type="ECO:0000256" key="6">
    <source>
        <dbReference type="SAM" id="MobiDB-lite"/>
    </source>
</evidence>
<comment type="similarity">
    <text evidence="5">Belongs to the SAT4 family.</text>
</comment>
<dbReference type="Pfam" id="PF20684">
    <property type="entry name" value="Fung_rhodopsin"/>
    <property type="match status" value="1"/>
</dbReference>
<evidence type="ECO:0000259" key="8">
    <source>
        <dbReference type="Pfam" id="PF20684"/>
    </source>
</evidence>
<protein>
    <recommendedName>
        <fullName evidence="8">Rhodopsin domain-containing protein</fullName>
    </recommendedName>
</protein>
<dbReference type="PANTHER" id="PTHR33048">
    <property type="entry name" value="PTH11-LIKE INTEGRAL MEMBRANE PROTEIN (AFU_ORTHOLOGUE AFUA_5G11245)"/>
    <property type="match status" value="1"/>
</dbReference>
<keyword evidence="3 7" id="KW-1133">Transmembrane helix</keyword>
<keyword evidence="4 7" id="KW-0472">Membrane</keyword>
<name>A0A0U5CHL0_ASPCI</name>
<feature type="transmembrane region" description="Helical" evidence="7">
    <location>
        <begin position="211"/>
        <end position="228"/>
    </location>
</feature>
<dbReference type="GO" id="GO:0016020">
    <property type="term" value="C:membrane"/>
    <property type="evidence" value="ECO:0007669"/>
    <property type="project" value="UniProtKB-SubCell"/>
</dbReference>
<evidence type="ECO:0000313" key="10">
    <source>
        <dbReference type="Proteomes" id="UP000054771"/>
    </source>
</evidence>
<evidence type="ECO:0000256" key="7">
    <source>
        <dbReference type="SAM" id="Phobius"/>
    </source>
</evidence>
<feature type="transmembrane region" description="Helical" evidence="7">
    <location>
        <begin position="248"/>
        <end position="276"/>
    </location>
</feature>
<keyword evidence="10" id="KW-1185">Reference proteome</keyword>
<dbReference type="Proteomes" id="UP000054771">
    <property type="component" value="Unassembled WGS sequence"/>
</dbReference>
<feature type="domain" description="Rhodopsin" evidence="8">
    <location>
        <begin position="31"/>
        <end position="273"/>
    </location>
</feature>
<reference evidence="10" key="1">
    <citation type="journal article" date="2016" name="Genome Announc.">
        <title>Draft genome sequences of fungus Aspergillus calidoustus.</title>
        <authorList>
            <person name="Horn F."/>
            <person name="Linde J."/>
            <person name="Mattern D.J."/>
            <person name="Walther G."/>
            <person name="Guthke R."/>
            <person name="Scherlach K."/>
            <person name="Martin K."/>
            <person name="Brakhage A.A."/>
            <person name="Petzke L."/>
            <person name="Valiante V."/>
        </authorList>
    </citation>
    <scope>NUCLEOTIDE SEQUENCE [LARGE SCALE GENOMIC DNA]</scope>
    <source>
        <strain evidence="10">SF006504</strain>
    </source>
</reference>
<dbReference type="AlphaFoldDB" id="A0A0U5CHL0"/>
<feature type="compositionally biased region" description="Polar residues" evidence="6">
    <location>
        <begin position="328"/>
        <end position="350"/>
    </location>
</feature>
<keyword evidence="2 7" id="KW-0812">Transmembrane</keyword>
<dbReference type="OMA" id="DNSHAHR"/>
<feature type="transmembrane region" description="Helical" evidence="7">
    <location>
        <begin position="12"/>
        <end position="35"/>
    </location>
</feature>
<feature type="transmembrane region" description="Helical" evidence="7">
    <location>
        <begin position="127"/>
        <end position="147"/>
    </location>
</feature>
<dbReference type="EMBL" id="CDMC01000017">
    <property type="protein sequence ID" value="CEL10265.1"/>
    <property type="molecule type" value="Genomic_DNA"/>
</dbReference>
<sequence length="375" mass="41553">MFETLPLEGRALAIFVVSAVMAALSIITVAMRCFVRLYIVRAFGWDDGLMLIALALFIVLAILCMIGPLAGIGHKMSEFDTLTSLRDALLVWWLGQMLYLWASAVAKIAIALALLRLAVNRVYRIMLWTIIAIVIAIGLVFWLILLFDCQPVSYFWERVTLVAHGKCLSTDILLIIAYLYSGLTIVCDFALGILPACLIWGLQMTQRTKTALVGILSLGAIASVAVVIRLPYLKNYADIDFLFSTYQIAIWSIMETGLAIIAGSLITLRPLFRWFLDGSSSYRRKRRSGRSGGQYALSNLTANASKPGSHQPRYWRPDVGEDSTNVVVTSISSPNGQSHGDNSSQEDLNPSPSPRHMKNQVSVHKTFMVSNSEHY</sequence>
<dbReference type="PANTHER" id="PTHR33048:SF140">
    <property type="entry name" value="ATPASE, PUTATIVE (EUROFUNG)-RELATED"/>
    <property type="match status" value="1"/>
</dbReference>
<dbReference type="OrthoDB" id="3897607at2759"/>
<evidence type="ECO:0000256" key="5">
    <source>
        <dbReference type="ARBA" id="ARBA00038359"/>
    </source>
</evidence>
<feature type="region of interest" description="Disordered" evidence="6">
    <location>
        <begin position="300"/>
        <end position="319"/>
    </location>
</feature>
<organism evidence="9 10">
    <name type="scientific">Aspergillus calidoustus</name>
    <dbReference type="NCBI Taxonomy" id="454130"/>
    <lineage>
        <taxon>Eukaryota</taxon>
        <taxon>Fungi</taxon>
        <taxon>Dikarya</taxon>
        <taxon>Ascomycota</taxon>
        <taxon>Pezizomycotina</taxon>
        <taxon>Eurotiomycetes</taxon>
        <taxon>Eurotiomycetidae</taxon>
        <taxon>Eurotiales</taxon>
        <taxon>Aspergillaceae</taxon>
        <taxon>Aspergillus</taxon>
        <taxon>Aspergillus subgen. Nidulantes</taxon>
    </lineage>
</organism>
<feature type="transmembrane region" description="Helical" evidence="7">
    <location>
        <begin position="90"/>
        <end position="115"/>
    </location>
</feature>
<dbReference type="InterPro" id="IPR049326">
    <property type="entry name" value="Rhodopsin_dom_fungi"/>
</dbReference>
<comment type="subcellular location">
    <subcellularLocation>
        <location evidence="1">Membrane</location>
        <topology evidence="1">Multi-pass membrane protein</topology>
    </subcellularLocation>
</comment>
<evidence type="ECO:0000256" key="1">
    <source>
        <dbReference type="ARBA" id="ARBA00004141"/>
    </source>
</evidence>
<evidence type="ECO:0000256" key="4">
    <source>
        <dbReference type="ARBA" id="ARBA00023136"/>
    </source>
</evidence>